<dbReference type="Gene3D" id="1.10.10.10">
    <property type="entry name" value="Winged helix-like DNA-binding domain superfamily/Winged helix DNA-binding domain"/>
    <property type="match status" value="1"/>
</dbReference>
<dbReference type="InterPro" id="IPR043129">
    <property type="entry name" value="ATPase_NBD"/>
</dbReference>
<proteinExistence type="inferred from homology"/>
<evidence type="ECO:0000313" key="2">
    <source>
        <dbReference type="EMBL" id="BDR52182.1"/>
    </source>
</evidence>
<organism evidence="2 3">
    <name type="scientific">Bombiscardovia nodaiensis</name>
    <dbReference type="NCBI Taxonomy" id="2932181"/>
    <lineage>
        <taxon>Bacteria</taxon>
        <taxon>Bacillati</taxon>
        <taxon>Actinomycetota</taxon>
        <taxon>Actinomycetes</taxon>
        <taxon>Bifidobacteriales</taxon>
        <taxon>Bifidobacteriaceae</taxon>
        <taxon>Bombiscardovia</taxon>
    </lineage>
</organism>
<comment type="similarity">
    <text evidence="1">Belongs to the ROK (NagC/XylR) family.</text>
</comment>
<dbReference type="InterPro" id="IPR000600">
    <property type="entry name" value="ROK"/>
</dbReference>
<dbReference type="PANTHER" id="PTHR18964">
    <property type="entry name" value="ROK (REPRESSOR, ORF, KINASE) FAMILY"/>
    <property type="match status" value="1"/>
</dbReference>
<dbReference type="Proteomes" id="UP001321766">
    <property type="component" value="Chromosome"/>
</dbReference>
<dbReference type="InterPro" id="IPR011991">
    <property type="entry name" value="ArsR-like_HTH"/>
</dbReference>
<protein>
    <recommendedName>
        <fullName evidence="4">ROK family transcriptional regulator</fullName>
    </recommendedName>
</protein>
<dbReference type="SUPFAM" id="SSF46785">
    <property type="entry name" value="Winged helix' DNA-binding domain"/>
    <property type="match status" value="1"/>
</dbReference>
<dbReference type="Pfam" id="PF13412">
    <property type="entry name" value="HTH_24"/>
    <property type="match status" value="1"/>
</dbReference>
<dbReference type="SUPFAM" id="SSF53067">
    <property type="entry name" value="Actin-like ATPase domain"/>
    <property type="match status" value="1"/>
</dbReference>
<dbReference type="Pfam" id="PF00480">
    <property type="entry name" value="ROK"/>
    <property type="match status" value="1"/>
</dbReference>
<evidence type="ECO:0000313" key="3">
    <source>
        <dbReference type="Proteomes" id="UP001321766"/>
    </source>
</evidence>
<keyword evidence="3" id="KW-1185">Reference proteome</keyword>
<dbReference type="CDD" id="cd00090">
    <property type="entry name" value="HTH_ARSR"/>
    <property type="match status" value="1"/>
</dbReference>
<accession>A0ABN6S7P3</accession>
<name>A0ABN6S7P3_9BIFI</name>
<evidence type="ECO:0008006" key="4">
    <source>
        <dbReference type="Google" id="ProtNLM"/>
    </source>
</evidence>
<dbReference type="CDD" id="cd23763">
    <property type="entry name" value="ASKHA_ATPase_ROK"/>
    <property type="match status" value="1"/>
</dbReference>
<dbReference type="EMBL" id="AP026798">
    <property type="protein sequence ID" value="BDR52182.1"/>
    <property type="molecule type" value="Genomic_DNA"/>
</dbReference>
<gene>
    <name evidence="2" type="ORF">KIM372_00890</name>
</gene>
<dbReference type="Gene3D" id="3.30.420.40">
    <property type="match status" value="2"/>
</dbReference>
<evidence type="ECO:0000256" key="1">
    <source>
        <dbReference type="ARBA" id="ARBA00006479"/>
    </source>
</evidence>
<dbReference type="PANTHER" id="PTHR18964:SF149">
    <property type="entry name" value="BIFUNCTIONAL UDP-N-ACETYLGLUCOSAMINE 2-EPIMERASE_N-ACETYLMANNOSAMINE KINASE"/>
    <property type="match status" value="1"/>
</dbReference>
<dbReference type="InterPro" id="IPR036390">
    <property type="entry name" value="WH_DNA-bd_sf"/>
</dbReference>
<sequence>MSASTQAAVHGITVARSNRVAILETLCHSGPISRSQLAELTGIALPTVHRLCAQLKEEGFIEELGEHKDGRGRPMQILSFNSSYHAMVTINVRGSQIDGALMGLNGKTLFQVSSKYGQDSRVDQDQNSYVQSIVAMISFLQAQAQKMSIPCSGIGIGIPGVVNGDGMVYAANELHWSQVPLLSILQTSFSDDILIENNANAFAYGESLVGAGKGCDPVVGYTIRHFGVGAGIISKGTILRGRHGSAGEMGYTLTSTDSLRKYYTSGGDLEQQISLLSQDPKQLQDPQTRGQLFDLIALSMSNLCLLIDPQIIVIDASGTLPKQEIADAVSKRLVGRIPNVPHIVPTQLEQEAPLVGIGELIAQKMRTQLFNE</sequence>
<reference evidence="2 3" key="1">
    <citation type="journal article" date="2023" name="Microbiol. Spectr.">
        <title>Symbiosis of Carpenter Bees with Uncharacterized Lactic Acid Bacteria Showing NAD Auxotrophy.</title>
        <authorList>
            <person name="Kawasaki S."/>
            <person name="Ozawa K."/>
            <person name="Mori T."/>
            <person name="Yamamoto A."/>
            <person name="Ito M."/>
            <person name="Ohkuma M."/>
            <person name="Sakamoto M."/>
            <person name="Matsutani M."/>
        </authorList>
    </citation>
    <scope>NUCLEOTIDE SEQUENCE [LARGE SCALE GENOMIC DNA]</scope>
    <source>
        <strain evidence="2 3">Kim37-2</strain>
    </source>
</reference>
<dbReference type="InterPro" id="IPR036388">
    <property type="entry name" value="WH-like_DNA-bd_sf"/>
</dbReference>